<evidence type="ECO:0000256" key="1">
    <source>
        <dbReference type="ARBA" id="ARBA00004370"/>
    </source>
</evidence>
<evidence type="ECO:0000256" key="2">
    <source>
        <dbReference type="ARBA" id="ARBA00022692"/>
    </source>
</evidence>
<dbReference type="STRING" id="321146.A0A139GYH9"/>
<evidence type="ECO:0000256" key="5">
    <source>
        <dbReference type="SAM" id="MobiDB-lite"/>
    </source>
</evidence>
<dbReference type="AlphaFoldDB" id="A0A139GYH9"/>
<comment type="subcellular location">
    <subcellularLocation>
        <location evidence="1">Membrane</location>
    </subcellularLocation>
</comment>
<keyword evidence="4 6" id="KW-0472">Membrane</keyword>
<name>A0A139GYH9_9PEZI</name>
<dbReference type="GO" id="GO:0022857">
    <property type="term" value="F:transmembrane transporter activity"/>
    <property type="evidence" value="ECO:0007669"/>
    <property type="project" value="InterPro"/>
</dbReference>
<keyword evidence="8" id="KW-1185">Reference proteome</keyword>
<feature type="compositionally biased region" description="Basic residues" evidence="5">
    <location>
        <begin position="90"/>
        <end position="111"/>
    </location>
</feature>
<comment type="caution">
    <text evidence="7">The sequence shown here is derived from an EMBL/GenBank/DDBJ whole genome shotgun (WGS) entry which is preliminary data.</text>
</comment>
<feature type="region of interest" description="Disordered" evidence="5">
    <location>
        <begin position="90"/>
        <end position="115"/>
    </location>
</feature>
<evidence type="ECO:0000256" key="6">
    <source>
        <dbReference type="SAM" id="Phobius"/>
    </source>
</evidence>
<dbReference type="Proteomes" id="UP000070133">
    <property type="component" value="Unassembled WGS sequence"/>
</dbReference>
<protein>
    <submittedName>
        <fullName evidence="7">Uncharacterized protein</fullName>
    </submittedName>
</protein>
<evidence type="ECO:0000313" key="8">
    <source>
        <dbReference type="Proteomes" id="UP000070133"/>
    </source>
</evidence>
<dbReference type="Gene3D" id="1.20.1250.20">
    <property type="entry name" value="MFS general substrate transporter like domains"/>
    <property type="match status" value="1"/>
</dbReference>
<sequence>MAVGRNRNKITSCALGTFFSTVWLMVFTSPYMYYDANLRPMIGFVYAGTTLLLLAYSLFCVSETTGRTIDELKRFFVELMENTCFLVSPRRRRKGHKSQQHESKNRHKKKYPWPPNSFSSFGASLFKKEFHS</sequence>
<evidence type="ECO:0000313" key="7">
    <source>
        <dbReference type="EMBL" id="KXS95198.1"/>
    </source>
</evidence>
<keyword evidence="3 6" id="KW-1133">Transmembrane helix</keyword>
<keyword evidence="2 6" id="KW-0812">Transmembrane</keyword>
<feature type="transmembrane region" description="Helical" evidence="6">
    <location>
        <begin position="12"/>
        <end position="34"/>
    </location>
</feature>
<gene>
    <name evidence="7" type="ORF">AC578_6609</name>
</gene>
<dbReference type="GO" id="GO:0016020">
    <property type="term" value="C:membrane"/>
    <property type="evidence" value="ECO:0007669"/>
    <property type="project" value="UniProtKB-SubCell"/>
</dbReference>
<evidence type="ECO:0000256" key="4">
    <source>
        <dbReference type="ARBA" id="ARBA00023136"/>
    </source>
</evidence>
<dbReference type="OrthoDB" id="6133115at2759"/>
<reference evidence="7 8" key="1">
    <citation type="submission" date="2015-07" db="EMBL/GenBank/DDBJ databases">
        <title>Comparative genomics of the Sigatoka disease complex on banana suggests a link between parallel evolutionary changes in Pseudocercospora fijiensis and Pseudocercospora eumusae and increased virulence on the banana host.</title>
        <authorList>
            <person name="Chang T.-C."/>
            <person name="Salvucci A."/>
            <person name="Crous P.W."/>
            <person name="Stergiopoulos I."/>
        </authorList>
    </citation>
    <scope>NUCLEOTIDE SEQUENCE [LARGE SCALE GENOMIC DNA]</scope>
    <source>
        <strain evidence="7 8">CBS 114824</strain>
    </source>
</reference>
<dbReference type="EMBL" id="LFZN01000229">
    <property type="protein sequence ID" value="KXS95198.1"/>
    <property type="molecule type" value="Genomic_DNA"/>
</dbReference>
<proteinExistence type="predicted"/>
<dbReference type="Pfam" id="PF00083">
    <property type="entry name" value="Sugar_tr"/>
    <property type="match status" value="1"/>
</dbReference>
<dbReference type="InterPro" id="IPR005828">
    <property type="entry name" value="MFS_sugar_transport-like"/>
</dbReference>
<feature type="transmembrane region" description="Helical" evidence="6">
    <location>
        <begin position="40"/>
        <end position="59"/>
    </location>
</feature>
<organism evidence="7 8">
    <name type="scientific">Pseudocercospora eumusae</name>
    <dbReference type="NCBI Taxonomy" id="321146"/>
    <lineage>
        <taxon>Eukaryota</taxon>
        <taxon>Fungi</taxon>
        <taxon>Dikarya</taxon>
        <taxon>Ascomycota</taxon>
        <taxon>Pezizomycotina</taxon>
        <taxon>Dothideomycetes</taxon>
        <taxon>Dothideomycetidae</taxon>
        <taxon>Mycosphaerellales</taxon>
        <taxon>Mycosphaerellaceae</taxon>
        <taxon>Pseudocercospora</taxon>
    </lineage>
</organism>
<evidence type="ECO:0000256" key="3">
    <source>
        <dbReference type="ARBA" id="ARBA00022989"/>
    </source>
</evidence>
<accession>A0A139GYH9</accession>
<dbReference type="InterPro" id="IPR036259">
    <property type="entry name" value="MFS_trans_sf"/>
</dbReference>